<evidence type="ECO:0000313" key="2">
    <source>
        <dbReference type="EMBL" id="THV42848.1"/>
    </source>
</evidence>
<dbReference type="Proteomes" id="UP000308760">
    <property type="component" value="Unassembled WGS sequence"/>
</dbReference>
<name>A0A4S8QEL4_9ACTN</name>
<gene>
    <name evidence="2" type="ORF">FAB82_03590</name>
</gene>
<proteinExistence type="predicted"/>
<keyword evidence="3" id="KW-1185">Reference proteome</keyword>
<dbReference type="InterPro" id="IPR011089">
    <property type="entry name" value="GmrSD_C"/>
</dbReference>
<reference evidence="3" key="1">
    <citation type="submission" date="2019-04" db="EMBL/GenBank/DDBJ databases">
        <title>Nocardioides xinjiangensis sp. nov.</title>
        <authorList>
            <person name="Liu S."/>
        </authorList>
    </citation>
    <scope>NUCLEOTIDE SEQUENCE [LARGE SCALE GENOMIC DNA]</scope>
    <source>
        <strain evidence="3">18</strain>
    </source>
</reference>
<dbReference type="GO" id="GO:0004519">
    <property type="term" value="F:endonuclease activity"/>
    <property type="evidence" value="ECO:0007669"/>
    <property type="project" value="UniProtKB-KW"/>
</dbReference>
<feature type="domain" description="GmrSD restriction endonucleases C-terminal" evidence="1">
    <location>
        <begin position="97"/>
        <end position="209"/>
    </location>
</feature>
<dbReference type="AlphaFoldDB" id="A0A4S8QEL4"/>
<dbReference type="RefSeq" id="WP_136533179.1">
    <property type="nucleotide sequence ID" value="NZ_STGY01000010.1"/>
</dbReference>
<protein>
    <submittedName>
        <fullName evidence="2">HNH endonuclease</fullName>
    </submittedName>
</protein>
<comment type="caution">
    <text evidence="2">The sequence shown here is derived from an EMBL/GenBank/DDBJ whole genome shotgun (WGS) entry which is preliminary data.</text>
</comment>
<reference evidence="2 3" key="2">
    <citation type="submission" date="2019-05" db="EMBL/GenBank/DDBJ databases">
        <title>Glycomyces buryatensis sp. nov.</title>
        <authorList>
            <person name="Nikitina E."/>
        </authorList>
    </citation>
    <scope>NUCLEOTIDE SEQUENCE [LARGE SCALE GENOMIC DNA]</scope>
    <source>
        <strain evidence="2 3">18</strain>
    </source>
</reference>
<evidence type="ECO:0000313" key="3">
    <source>
        <dbReference type="Proteomes" id="UP000308760"/>
    </source>
</evidence>
<keyword evidence="2" id="KW-0255">Endonuclease</keyword>
<keyword evidence="2" id="KW-0540">Nuclease</keyword>
<sequence>MHTWKRLARNLSVAITAAVLAVLVFDVAPAAAHLPPGIPASSTALSQLNSLTVASESHDSTYNRDLFPHWVTVSGTCSAREYVLRRDGENVTVGSNCYPTSGRWHSDFDNVWTSTPSSATIDHVVALKEAWTSGAWSWTTARRQSFANDISSPQLWIASTSVNSSKGDRDPAEWVPPVTSVRCNYAKAWINVKYRYGLSVNSAEKTALRSQLSTYCGV</sequence>
<dbReference type="PANTHER" id="PTHR24094:SF15">
    <property type="entry name" value="AMP-DEPENDENT SYNTHETASE_LIGASE DOMAIN-CONTAINING PROTEIN-RELATED"/>
    <property type="match status" value="1"/>
</dbReference>
<keyword evidence="2" id="KW-0378">Hydrolase</keyword>
<organism evidence="2 3">
    <name type="scientific">Glycomyces buryatensis</name>
    <dbReference type="NCBI Taxonomy" id="2570927"/>
    <lineage>
        <taxon>Bacteria</taxon>
        <taxon>Bacillati</taxon>
        <taxon>Actinomycetota</taxon>
        <taxon>Actinomycetes</taxon>
        <taxon>Glycomycetales</taxon>
        <taxon>Glycomycetaceae</taxon>
        <taxon>Glycomyces</taxon>
    </lineage>
</organism>
<dbReference type="EMBL" id="STGY01000010">
    <property type="protein sequence ID" value="THV42848.1"/>
    <property type="molecule type" value="Genomic_DNA"/>
</dbReference>
<dbReference type="PANTHER" id="PTHR24094">
    <property type="entry name" value="SECRETED PROTEIN"/>
    <property type="match status" value="1"/>
</dbReference>
<dbReference type="OrthoDB" id="5196645at2"/>
<accession>A0A4S8QEL4</accession>
<dbReference type="Pfam" id="PF07510">
    <property type="entry name" value="GmrSD_C"/>
    <property type="match status" value="1"/>
</dbReference>
<evidence type="ECO:0000259" key="1">
    <source>
        <dbReference type="Pfam" id="PF07510"/>
    </source>
</evidence>